<dbReference type="SUPFAM" id="SSF49879">
    <property type="entry name" value="SMAD/FHA domain"/>
    <property type="match status" value="1"/>
</dbReference>
<evidence type="ECO:0000256" key="5">
    <source>
        <dbReference type="ARBA" id="ARBA00023136"/>
    </source>
</evidence>
<gene>
    <name evidence="9" type="ORF">GCM10010968_04730</name>
</gene>
<dbReference type="Proteomes" id="UP000626982">
    <property type="component" value="Unassembled WGS sequence"/>
</dbReference>
<comment type="caution">
    <text evidence="9">The sequence shown here is derived from an EMBL/GenBank/DDBJ whole genome shotgun (WGS) entry which is preliminary data.</text>
</comment>
<comment type="subcellular location">
    <subcellularLocation>
        <location evidence="1">Cell membrane</location>
        <topology evidence="1">Multi-pass membrane protein</topology>
    </subcellularLocation>
</comment>
<keyword evidence="2" id="KW-1003">Cell membrane</keyword>
<reference evidence="10" key="1">
    <citation type="journal article" date="2019" name="Int. J. Syst. Evol. Microbiol.">
        <title>The Global Catalogue of Microorganisms (GCM) 10K type strain sequencing project: providing services to taxonomists for standard genome sequencing and annotation.</title>
        <authorList>
            <consortium name="The Broad Institute Genomics Platform"/>
            <consortium name="The Broad Institute Genome Sequencing Center for Infectious Disease"/>
            <person name="Wu L."/>
            <person name="Ma J."/>
        </authorList>
    </citation>
    <scope>NUCLEOTIDE SEQUENCE [LARGE SCALE GENOMIC DNA]</scope>
    <source>
        <strain evidence="10">CGMCC 1.6960</strain>
    </source>
</reference>
<evidence type="ECO:0000256" key="6">
    <source>
        <dbReference type="SAM" id="MobiDB-lite"/>
    </source>
</evidence>
<feature type="transmembrane region" description="Helical" evidence="7">
    <location>
        <begin position="144"/>
        <end position="166"/>
    </location>
</feature>
<protein>
    <recommendedName>
        <fullName evidence="8">RDD domain-containing protein</fullName>
    </recommendedName>
</protein>
<evidence type="ECO:0000256" key="2">
    <source>
        <dbReference type="ARBA" id="ARBA00022475"/>
    </source>
</evidence>
<keyword evidence="4 7" id="KW-1133">Transmembrane helix</keyword>
<evidence type="ECO:0000256" key="1">
    <source>
        <dbReference type="ARBA" id="ARBA00004651"/>
    </source>
</evidence>
<dbReference type="Pfam" id="PF06271">
    <property type="entry name" value="RDD"/>
    <property type="match status" value="1"/>
</dbReference>
<feature type="compositionally biased region" description="Low complexity" evidence="6">
    <location>
        <begin position="299"/>
        <end position="310"/>
    </location>
</feature>
<keyword evidence="5 7" id="KW-0472">Membrane</keyword>
<feature type="domain" description="RDD" evidence="8">
    <location>
        <begin position="34"/>
        <end position="181"/>
    </location>
</feature>
<dbReference type="EMBL" id="BMLM01000001">
    <property type="protein sequence ID" value="GGN78693.1"/>
    <property type="molecule type" value="Genomic_DNA"/>
</dbReference>
<dbReference type="Gene3D" id="2.60.200.20">
    <property type="match status" value="1"/>
</dbReference>
<feature type="compositionally biased region" description="Low complexity" evidence="6">
    <location>
        <begin position="333"/>
        <end position="352"/>
    </location>
</feature>
<organism evidence="9 10">
    <name type="scientific">Agrococcus terreus</name>
    <dbReference type="NCBI Taxonomy" id="574649"/>
    <lineage>
        <taxon>Bacteria</taxon>
        <taxon>Bacillati</taxon>
        <taxon>Actinomycetota</taxon>
        <taxon>Actinomycetes</taxon>
        <taxon>Micrococcales</taxon>
        <taxon>Microbacteriaceae</taxon>
        <taxon>Agrococcus</taxon>
    </lineage>
</organism>
<dbReference type="InterPro" id="IPR010432">
    <property type="entry name" value="RDD"/>
</dbReference>
<keyword evidence="3 7" id="KW-0812">Transmembrane</keyword>
<evidence type="ECO:0000313" key="9">
    <source>
        <dbReference type="EMBL" id="GGN78693.1"/>
    </source>
</evidence>
<feature type="compositionally biased region" description="Low complexity" evidence="6">
    <location>
        <begin position="390"/>
        <end position="412"/>
    </location>
</feature>
<dbReference type="PANTHER" id="PTHR36115">
    <property type="entry name" value="PROLINE-RICH ANTIGEN HOMOLOG-RELATED"/>
    <property type="match status" value="1"/>
</dbReference>
<feature type="transmembrane region" description="Helical" evidence="7">
    <location>
        <begin position="84"/>
        <end position="108"/>
    </location>
</feature>
<evidence type="ECO:0000259" key="8">
    <source>
        <dbReference type="Pfam" id="PF06271"/>
    </source>
</evidence>
<feature type="compositionally biased region" description="Gly residues" evidence="6">
    <location>
        <begin position="276"/>
        <end position="286"/>
    </location>
</feature>
<evidence type="ECO:0000256" key="3">
    <source>
        <dbReference type="ARBA" id="ARBA00022692"/>
    </source>
</evidence>
<feature type="region of interest" description="Disordered" evidence="6">
    <location>
        <begin position="205"/>
        <end position="413"/>
    </location>
</feature>
<dbReference type="CDD" id="cd00060">
    <property type="entry name" value="FHA"/>
    <property type="match status" value="1"/>
</dbReference>
<dbReference type="PANTHER" id="PTHR36115:SF6">
    <property type="entry name" value="PROLINE-RICH ANTIGEN HOMOLOG"/>
    <property type="match status" value="1"/>
</dbReference>
<dbReference type="RefSeq" id="WP_188715662.1">
    <property type="nucleotide sequence ID" value="NZ_BAABBD010000001.1"/>
</dbReference>
<evidence type="ECO:0000256" key="4">
    <source>
        <dbReference type="ARBA" id="ARBA00022989"/>
    </source>
</evidence>
<evidence type="ECO:0000313" key="10">
    <source>
        <dbReference type="Proteomes" id="UP000626982"/>
    </source>
</evidence>
<proteinExistence type="predicted"/>
<sequence>MIWEIEDGRKVVEGLDETGRPDPEYAAALGLRPAPAGRRALASLIEFAVWALLQLPYWLVALPTLVKVATGALQPWGLASHPDLVWMIVATAISSVLTLAFVIVQLVLHGRRGVTLGKALLGIRSVDVRTLARPGIRRSVLRGLVLWASFLLPVIGPALFLASPLLDREKRGRGWLDLAAGTWFVDVRDGLDPYHDKKMRIARKTVAAEPEAERSQLPSLATPADSAGLAYRPGARTSSGVVGAARPQAPGEQRPIGLASQQPTEPAPSHTVPGMPSGGARLGGYRPGELSGDPRAGRPDAAAPSAPAPGLAGGIVDSVPGRDRSAPAPAPSPGWQQPAAPQAPAAWQPPASARERAIPDSAIPGQASPEQTSPIADETVVEVEHEAPRQPDAAAPQAAPLAAPVAPAASAADEIDDRTVRRIEIVEDDDDLEATRARVPARAAAATLAFDSGERFAITGAALIGRNPSPSPGEVVDHLLPIADDTRSVSKTHLLIAVRPLAAVDRASTNGSSVVRAGAEHPLEAGRPFPLAPGDVVRFGDRSVVIEGA</sequence>
<name>A0ABQ2KDT0_9MICO</name>
<keyword evidence="10" id="KW-1185">Reference proteome</keyword>
<dbReference type="InterPro" id="IPR008984">
    <property type="entry name" value="SMAD_FHA_dom_sf"/>
</dbReference>
<evidence type="ECO:0000256" key="7">
    <source>
        <dbReference type="SAM" id="Phobius"/>
    </source>
</evidence>
<feature type="transmembrane region" description="Helical" evidence="7">
    <location>
        <begin position="40"/>
        <end position="59"/>
    </location>
</feature>
<accession>A0ABQ2KDT0</accession>
<dbReference type="InterPro" id="IPR051791">
    <property type="entry name" value="Pra-immunoreactive"/>
</dbReference>